<comment type="caution">
    <text evidence="2">The sequence shown here is derived from an EMBL/GenBank/DDBJ whole genome shotgun (WGS) entry which is preliminary data.</text>
</comment>
<protein>
    <submittedName>
        <fullName evidence="2">Uncharacterized protein</fullName>
    </submittedName>
</protein>
<dbReference type="Proteomes" id="UP001589627">
    <property type="component" value="Unassembled WGS sequence"/>
</dbReference>
<feature type="signal peptide" evidence="1">
    <location>
        <begin position="1"/>
        <end position="23"/>
    </location>
</feature>
<name>A0ABV5Z1M0_9ACTN</name>
<keyword evidence="3" id="KW-1185">Reference proteome</keyword>
<dbReference type="EMBL" id="JBHLZP010000932">
    <property type="protein sequence ID" value="MFB9840122.1"/>
    <property type="molecule type" value="Genomic_DNA"/>
</dbReference>
<proteinExistence type="predicted"/>
<evidence type="ECO:0000313" key="2">
    <source>
        <dbReference type="EMBL" id="MFB9840122.1"/>
    </source>
</evidence>
<accession>A0ABV5Z1M0</accession>
<dbReference type="InterPro" id="IPR006311">
    <property type="entry name" value="TAT_signal"/>
</dbReference>
<keyword evidence="1" id="KW-0732">Signal</keyword>
<evidence type="ECO:0000313" key="3">
    <source>
        <dbReference type="Proteomes" id="UP001589627"/>
    </source>
</evidence>
<evidence type="ECO:0000256" key="1">
    <source>
        <dbReference type="SAM" id="SignalP"/>
    </source>
</evidence>
<reference evidence="2 3" key="1">
    <citation type="submission" date="2024-09" db="EMBL/GenBank/DDBJ databases">
        <authorList>
            <person name="Sun Q."/>
            <person name="Mori K."/>
        </authorList>
    </citation>
    <scope>NUCLEOTIDE SEQUENCE [LARGE SCALE GENOMIC DNA]</scope>
    <source>
        <strain evidence="2 3">TBRC 0563</strain>
    </source>
</reference>
<feature type="chain" id="PRO_5046240549" evidence="1">
    <location>
        <begin position="24"/>
        <end position="78"/>
    </location>
</feature>
<gene>
    <name evidence="2" type="ORF">ACFFNX_49045</name>
</gene>
<organism evidence="2 3">
    <name type="scientific">Actinoallomurus acaciae</name>
    <dbReference type="NCBI Taxonomy" id="502577"/>
    <lineage>
        <taxon>Bacteria</taxon>
        <taxon>Bacillati</taxon>
        <taxon>Actinomycetota</taxon>
        <taxon>Actinomycetes</taxon>
        <taxon>Streptosporangiales</taxon>
        <taxon>Thermomonosporaceae</taxon>
        <taxon>Actinoallomurus</taxon>
    </lineage>
</organism>
<dbReference type="RefSeq" id="WP_378213342.1">
    <property type="nucleotide sequence ID" value="NZ_JBHLZP010000932.1"/>
</dbReference>
<sequence length="78" mass="8435">MTVRRMILSFVGAGVLASALAPAAIASTGGWRFVKVYRSLAACQSAGQSVVGRHQAREYRCENDYDKAGVPVLDLYTR</sequence>
<dbReference type="PROSITE" id="PS51318">
    <property type="entry name" value="TAT"/>
    <property type="match status" value="1"/>
</dbReference>